<dbReference type="EMBL" id="JABTEG010000001">
    <property type="protein sequence ID" value="KAG4306167.1"/>
    <property type="molecule type" value="Genomic_DNA"/>
</dbReference>
<organism evidence="1 2">
    <name type="scientific">Pneumocystis oryctolagi</name>
    <dbReference type="NCBI Taxonomy" id="42067"/>
    <lineage>
        <taxon>Eukaryota</taxon>
        <taxon>Fungi</taxon>
        <taxon>Dikarya</taxon>
        <taxon>Ascomycota</taxon>
        <taxon>Taphrinomycotina</taxon>
        <taxon>Pneumocystomycetes</taxon>
        <taxon>Pneumocystaceae</taxon>
        <taxon>Pneumocystis</taxon>
    </lineage>
</organism>
<protein>
    <submittedName>
        <fullName evidence="1">Uncharacterized protein</fullName>
    </submittedName>
</protein>
<comment type="caution">
    <text evidence="1">The sequence shown here is derived from an EMBL/GenBank/DDBJ whole genome shotgun (WGS) entry which is preliminary data.</text>
</comment>
<reference evidence="1 2" key="1">
    <citation type="journal article" date="2021" name="Commun. Biol.">
        <title>Genomic insights into the host specific adaptation of the Pneumocystis genus.</title>
        <authorList>
            <person name="Cisse O.H."/>
            <person name="Ma L."/>
            <person name="Dekker J.P."/>
            <person name="Khil P.P."/>
            <person name="Youn J.-H."/>
            <person name="Brenchley J.M."/>
            <person name="Blair R."/>
            <person name="Pahar B."/>
            <person name="Chabe M."/>
            <person name="Van Rompay K.K.A."/>
            <person name="Keesler R."/>
            <person name="Sukura A."/>
            <person name="Hirsch V."/>
            <person name="Kutty G."/>
            <person name="Liu Y."/>
            <person name="Peng L."/>
            <person name="Chen J."/>
            <person name="Song J."/>
            <person name="Weissenbacher-Lang C."/>
            <person name="Xu J."/>
            <person name="Upham N.S."/>
            <person name="Stajich J.E."/>
            <person name="Cuomo C.A."/>
            <person name="Cushion M.T."/>
            <person name="Kovacs J.A."/>
        </authorList>
    </citation>
    <scope>NUCLEOTIDE SEQUENCE [LARGE SCALE GENOMIC DNA]</scope>
    <source>
        <strain evidence="1 2">RABM</strain>
    </source>
</reference>
<keyword evidence="2" id="KW-1185">Reference proteome</keyword>
<gene>
    <name evidence="1" type="ORF">PORY_000155</name>
</gene>
<evidence type="ECO:0000313" key="1">
    <source>
        <dbReference type="EMBL" id="KAG4306167.1"/>
    </source>
</evidence>
<sequence length="285" mass="33920">MHEYSVLEVRMPPTSFNSSCLPHYLYIKEHHRYQPAPLANQREDFPSERSLFISNLPVDTTHDHLKYLFNEFGARVLHVVFSSLKLSFKDVDTEDTEIISNNDFAWPVWKRFILCSGSWAIVEFLEKQDVQRILQNVNKKKLENYVWGQNIPAKRIPGLGFEHYNDHYHLMYPPHAKLQASIDEYMSMFYLEEEKRKMLRKRQRTEPDEEGFVTVTRGGRIGVGRVDAAAKIQEKNKNKGVLSNFYKFQTLEGKKKRLIELKKKFQEDQEKIRELREKKRFKMYP</sequence>
<dbReference type="Proteomes" id="UP000768646">
    <property type="component" value="Unassembled WGS sequence"/>
</dbReference>
<proteinExistence type="predicted"/>
<accession>A0ACB7CEF7</accession>
<name>A0ACB7CEF7_9ASCO</name>
<evidence type="ECO:0000313" key="2">
    <source>
        <dbReference type="Proteomes" id="UP000768646"/>
    </source>
</evidence>